<dbReference type="EMBL" id="JAJHJB010000015">
    <property type="protein sequence ID" value="MCC5466166.1"/>
    <property type="molecule type" value="Genomic_DNA"/>
</dbReference>
<feature type="domain" description="HTH marR-type" evidence="4">
    <location>
        <begin position="3"/>
        <end position="138"/>
    </location>
</feature>
<evidence type="ECO:0000313" key="5">
    <source>
        <dbReference type="EMBL" id="MCC5466166.1"/>
    </source>
</evidence>
<keyword evidence="2" id="KW-0238">DNA-binding</keyword>
<dbReference type="InterPro" id="IPR036390">
    <property type="entry name" value="WH_DNA-bd_sf"/>
</dbReference>
<evidence type="ECO:0000256" key="2">
    <source>
        <dbReference type="ARBA" id="ARBA00023125"/>
    </source>
</evidence>
<comment type="caution">
    <text evidence="5">The sequence shown here is derived from an EMBL/GenBank/DDBJ whole genome shotgun (WGS) entry which is preliminary data.</text>
</comment>
<evidence type="ECO:0000256" key="3">
    <source>
        <dbReference type="ARBA" id="ARBA00023163"/>
    </source>
</evidence>
<sequence>MKHKNVIALASRITEKTHRLIVRELEAHGIDGIVPSHGDILVNLLNGEKYTMKDLAEKIHRTKPTVTVLIDKLVDFGYVTKIKSNEDSRVTFVELTEKGLGLKPSFMEISERLNAIVYKDLSDKEAEFIEAVLGKINRNLDE</sequence>
<accession>A0ABS8HU70</accession>
<dbReference type="Proteomes" id="UP001165492">
    <property type="component" value="Unassembled WGS sequence"/>
</dbReference>
<name>A0ABS8HU70_9FIRM</name>
<dbReference type="Gene3D" id="1.10.10.10">
    <property type="entry name" value="Winged helix-like DNA-binding domain superfamily/Winged helix DNA-binding domain"/>
    <property type="match status" value="1"/>
</dbReference>
<dbReference type="RefSeq" id="WP_229535343.1">
    <property type="nucleotide sequence ID" value="NZ_JAJHJB010000015.1"/>
</dbReference>
<dbReference type="Pfam" id="PF01047">
    <property type="entry name" value="MarR"/>
    <property type="match status" value="1"/>
</dbReference>
<dbReference type="SMART" id="SM00347">
    <property type="entry name" value="HTH_MARR"/>
    <property type="match status" value="1"/>
</dbReference>
<dbReference type="PANTHER" id="PTHR42756:SF1">
    <property type="entry name" value="TRANSCRIPTIONAL REPRESSOR OF EMRAB OPERON"/>
    <property type="match status" value="1"/>
</dbReference>
<dbReference type="InterPro" id="IPR000835">
    <property type="entry name" value="HTH_MarR-typ"/>
</dbReference>
<gene>
    <name evidence="5" type="ORF">LMF89_12450</name>
</gene>
<keyword evidence="3" id="KW-0804">Transcription</keyword>
<dbReference type="PROSITE" id="PS50995">
    <property type="entry name" value="HTH_MARR_2"/>
    <property type="match status" value="1"/>
</dbReference>
<dbReference type="PANTHER" id="PTHR42756">
    <property type="entry name" value="TRANSCRIPTIONAL REGULATOR, MARR"/>
    <property type="match status" value="1"/>
</dbReference>
<keyword evidence="1" id="KW-0805">Transcription regulation</keyword>
<evidence type="ECO:0000259" key="4">
    <source>
        <dbReference type="PROSITE" id="PS50995"/>
    </source>
</evidence>
<evidence type="ECO:0000256" key="1">
    <source>
        <dbReference type="ARBA" id="ARBA00023015"/>
    </source>
</evidence>
<protein>
    <submittedName>
        <fullName evidence="5">MarR family transcriptional regulator</fullName>
    </submittedName>
</protein>
<reference evidence="5" key="1">
    <citation type="submission" date="2021-11" db="EMBL/GenBank/DDBJ databases">
        <title>Description of a new species Pelosinus isolated from the bottom sediments of Lake Baikal.</title>
        <authorList>
            <person name="Zakharyuk A."/>
        </authorList>
    </citation>
    <scope>NUCLEOTIDE SEQUENCE</scope>
    <source>
        <strain evidence="5">Bkl1</strain>
    </source>
</reference>
<organism evidence="5 6">
    <name type="scientific">Pelosinus baikalensis</name>
    <dbReference type="NCBI Taxonomy" id="2892015"/>
    <lineage>
        <taxon>Bacteria</taxon>
        <taxon>Bacillati</taxon>
        <taxon>Bacillota</taxon>
        <taxon>Negativicutes</taxon>
        <taxon>Selenomonadales</taxon>
        <taxon>Sporomusaceae</taxon>
        <taxon>Pelosinus</taxon>
    </lineage>
</organism>
<evidence type="ECO:0000313" key="6">
    <source>
        <dbReference type="Proteomes" id="UP001165492"/>
    </source>
</evidence>
<keyword evidence="6" id="KW-1185">Reference proteome</keyword>
<dbReference type="InterPro" id="IPR036388">
    <property type="entry name" value="WH-like_DNA-bd_sf"/>
</dbReference>
<dbReference type="PRINTS" id="PR00598">
    <property type="entry name" value="HTHMARR"/>
</dbReference>
<proteinExistence type="predicted"/>
<dbReference type="SUPFAM" id="SSF46785">
    <property type="entry name" value="Winged helix' DNA-binding domain"/>
    <property type="match status" value="1"/>
</dbReference>